<gene>
    <name evidence="1" type="ORF">O166_22565</name>
</gene>
<dbReference type="Gene3D" id="4.10.1260.10">
    <property type="entry name" value="Scaffolding protein gpD of bacteriophage procapsid"/>
    <property type="match status" value="1"/>
</dbReference>
<evidence type="ECO:0000313" key="2">
    <source>
        <dbReference type="Proteomes" id="UP000016426"/>
    </source>
</evidence>
<proteinExistence type="predicted"/>
<name>A0ABP2XQ22_9NEIS</name>
<dbReference type="Pfam" id="PF02304">
    <property type="entry name" value="Phage_B"/>
    <property type="match status" value="1"/>
</dbReference>
<comment type="caution">
    <text evidence="1">The sequence shown here is derived from an EMBL/GenBank/DDBJ whole genome shotgun (WGS) entry which is preliminary data.</text>
</comment>
<dbReference type="InterPro" id="IPR003513">
    <property type="entry name" value="Phage_B"/>
</dbReference>
<sequence length="75" mass="8785">AGLRRDAVQPDIEAERKKRDEIEAGKSYCSRRFGGATCDDKSAQIYARFDKNDWRIQPAEFYRFHDAEVNTFGYF</sequence>
<reference evidence="1 2" key="1">
    <citation type="journal article" date="2013" name="Genome Announc.">
        <title>Genome Sequence of the Pigment-Producing Bacterium Pseudogulbenkiania ferrooxidans, Isolated from Loktak Lake.</title>
        <authorList>
            <person name="Puranik S."/>
            <person name="Talkal R."/>
            <person name="Qureshi A."/>
            <person name="Khardenavis A."/>
            <person name="Kapley A."/>
            <person name="Purohit H.J."/>
        </authorList>
    </citation>
    <scope>NUCLEOTIDE SEQUENCE [LARGE SCALE GENOMIC DNA]</scope>
    <source>
        <strain evidence="1 2">EGD-HP2</strain>
    </source>
</reference>
<accession>A0ABP2XQ22</accession>
<dbReference type="EMBL" id="AVPH01000073">
    <property type="protein sequence ID" value="ERE17664.1"/>
    <property type="molecule type" value="Genomic_DNA"/>
</dbReference>
<protein>
    <submittedName>
        <fullName evidence="1">Internal scaffolding protein</fullName>
    </submittedName>
</protein>
<organism evidence="1 2">
    <name type="scientific">Pseudogulbenkiania ferrooxidans EGD-HP2</name>
    <dbReference type="NCBI Taxonomy" id="1388764"/>
    <lineage>
        <taxon>Bacteria</taxon>
        <taxon>Pseudomonadati</taxon>
        <taxon>Pseudomonadota</taxon>
        <taxon>Betaproteobacteria</taxon>
        <taxon>Neisseriales</taxon>
        <taxon>Chromobacteriaceae</taxon>
        <taxon>Pseudogulbenkiania</taxon>
    </lineage>
</organism>
<keyword evidence="2" id="KW-1185">Reference proteome</keyword>
<dbReference type="Proteomes" id="UP000016426">
    <property type="component" value="Unassembled WGS sequence"/>
</dbReference>
<dbReference type="InterPro" id="IPR038149">
    <property type="entry name" value="Phage_B_sf"/>
</dbReference>
<feature type="non-terminal residue" evidence="1">
    <location>
        <position position="1"/>
    </location>
</feature>
<evidence type="ECO:0000313" key="1">
    <source>
        <dbReference type="EMBL" id="ERE17664.1"/>
    </source>
</evidence>